<feature type="domain" description="G" evidence="1">
    <location>
        <begin position="208"/>
        <end position="337"/>
    </location>
</feature>
<dbReference type="Gene3D" id="3.40.50.300">
    <property type="entry name" value="P-loop containing nucleotide triphosphate hydrolases"/>
    <property type="match status" value="1"/>
</dbReference>
<dbReference type="HOGENOM" id="CLU_023805_2_2_1"/>
<reference evidence="3" key="2">
    <citation type="submission" date="2015-01" db="EMBL/GenBank/DDBJ databases">
        <title>Evolutionary Origins and Diversification of the Mycorrhizal Mutualists.</title>
        <authorList>
            <consortium name="DOE Joint Genome Institute"/>
            <consortium name="Mycorrhizal Genomics Consortium"/>
            <person name="Kohler A."/>
            <person name="Kuo A."/>
            <person name="Nagy L.G."/>
            <person name="Floudas D."/>
            <person name="Copeland A."/>
            <person name="Barry K.W."/>
            <person name="Cichocki N."/>
            <person name="Veneault-Fourrey C."/>
            <person name="LaButti K."/>
            <person name="Lindquist E.A."/>
            <person name="Lipzen A."/>
            <person name="Lundell T."/>
            <person name="Morin E."/>
            <person name="Murat C."/>
            <person name="Riley R."/>
            <person name="Ohm R."/>
            <person name="Sun H."/>
            <person name="Tunlid A."/>
            <person name="Henrissat B."/>
            <person name="Grigoriev I.V."/>
            <person name="Hibbett D.S."/>
            <person name="Martin F."/>
        </authorList>
    </citation>
    <scope>NUCLEOTIDE SEQUENCE [LARGE SCALE GENOMIC DNA]</scope>
    <source>
        <strain evidence="3">Marx 270</strain>
    </source>
</reference>
<protein>
    <recommendedName>
        <fullName evidence="1">G domain-containing protein</fullName>
    </recommendedName>
</protein>
<organism evidence="2 3">
    <name type="scientific">Pisolithus tinctorius Marx 270</name>
    <dbReference type="NCBI Taxonomy" id="870435"/>
    <lineage>
        <taxon>Eukaryota</taxon>
        <taxon>Fungi</taxon>
        <taxon>Dikarya</taxon>
        <taxon>Basidiomycota</taxon>
        <taxon>Agaricomycotina</taxon>
        <taxon>Agaricomycetes</taxon>
        <taxon>Agaricomycetidae</taxon>
        <taxon>Boletales</taxon>
        <taxon>Sclerodermatineae</taxon>
        <taxon>Pisolithaceae</taxon>
        <taxon>Pisolithus</taxon>
    </lineage>
</organism>
<evidence type="ECO:0000313" key="3">
    <source>
        <dbReference type="Proteomes" id="UP000054217"/>
    </source>
</evidence>
<evidence type="ECO:0000259" key="1">
    <source>
        <dbReference type="Pfam" id="PF01926"/>
    </source>
</evidence>
<dbReference type="GO" id="GO:0005525">
    <property type="term" value="F:GTP binding"/>
    <property type="evidence" value="ECO:0007669"/>
    <property type="project" value="InterPro"/>
</dbReference>
<accession>A0A0C3P9X2</accession>
<dbReference type="EMBL" id="KN831970">
    <property type="protein sequence ID" value="KIO04676.1"/>
    <property type="molecule type" value="Genomic_DNA"/>
</dbReference>
<gene>
    <name evidence="2" type="ORF">M404DRAFT_1000494</name>
</gene>
<dbReference type="AlphaFoldDB" id="A0A0C3P9X2"/>
<dbReference type="Proteomes" id="UP000054217">
    <property type="component" value="Unassembled WGS sequence"/>
</dbReference>
<evidence type="ECO:0000313" key="2">
    <source>
        <dbReference type="EMBL" id="KIO04676.1"/>
    </source>
</evidence>
<keyword evidence="3" id="KW-1185">Reference proteome</keyword>
<proteinExistence type="predicted"/>
<reference evidence="2 3" key="1">
    <citation type="submission" date="2014-04" db="EMBL/GenBank/DDBJ databases">
        <authorList>
            <consortium name="DOE Joint Genome Institute"/>
            <person name="Kuo A."/>
            <person name="Kohler A."/>
            <person name="Costa M.D."/>
            <person name="Nagy L.G."/>
            <person name="Floudas D."/>
            <person name="Copeland A."/>
            <person name="Barry K.W."/>
            <person name="Cichocki N."/>
            <person name="Veneault-Fourrey C."/>
            <person name="LaButti K."/>
            <person name="Lindquist E.A."/>
            <person name="Lipzen A."/>
            <person name="Lundell T."/>
            <person name="Morin E."/>
            <person name="Murat C."/>
            <person name="Sun H."/>
            <person name="Tunlid A."/>
            <person name="Henrissat B."/>
            <person name="Grigoriev I.V."/>
            <person name="Hibbett D.S."/>
            <person name="Martin F."/>
            <person name="Nordberg H.P."/>
            <person name="Cantor M.N."/>
            <person name="Hua S.X."/>
        </authorList>
    </citation>
    <scope>NUCLEOTIDE SEQUENCE [LARGE SCALE GENOMIC DNA]</scope>
    <source>
        <strain evidence="2 3">Marx 270</strain>
    </source>
</reference>
<dbReference type="OrthoDB" id="391988at2759"/>
<name>A0A0C3P9X2_PISTI</name>
<dbReference type="SUPFAM" id="SSF52540">
    <property type="entry name" value="P-loop containing nucleoside triphosphate hydrolases"/>
    <property type="match status" value="1"/>
</dbReference>
<sequence length="658" mass="73482">MDLSPRLSYIRLRNAQHIESVELMLDDGRYEIPNRGKGIFIRDFRPPPRFPPENLSLSVGSRESIFDLSYRTVSDSISVSSIEILSKFRGQGLHKKSGKVTITLGDLDVTLGVILQTEPLGELRTTTPSVFQNPRARQLTLRVAAPRVPANPVASQSIAQQPIVARSTSVDTVRSAGIPIPANMPLPANRDGLRPTTEELIKQLPRFRVLVTGKSGVGKSTLINRIFGVDTASVSKDIPGQADIEMEFTSPENDRLILHDSKGFEAGDARNYESVKSFIVKRKKEPKIKDQLHAVWLCVQIPIPTHGERLLENALEAFLKIRKEVLGNTPTIVVFTKRDRLVSFMRQRKPGDPEAERRFLQEECVQLIEDFTGENIAHVAVSSKPRYEHELRDLITLTQDMVSMSLTSPENQVSPVPLAPGGAQRMLPTLKVNLSIAVGKQRYWRLLGASANFPGYTMQDCLCVIHTDIVAVWNFYDPCRHLYSEEFRNLMMNMVEKVDAPTESNLNLSGSGTLSASDAPSMALAPVVLPSTTHSLGKWVYASYQQPQGVPTKFMAYIVDLTHVLEILFSLTAGMRAKKTTRTAIKLAYQAYNGSEWMTHTHVDIRSFRYPSTAGDPVLDKITSMIPSDDREVRVSRALETIPRVDLERDEEWTSEGV</sequence>
<dbReference type="Pfam" id="PF01926">
    <property type="entry name" value="MMR_HSR1"/>
    <property type="match status" value="1"/>
</dbReference>
<dbReference type="InterPro" id="IPR027417">
    <property type="entry name" value="P-loop_NTPase"/>
</dbReference>
<dbReference type="InParanoid" id="A0A0C3P9X2"/>
<dbReference type="InterPro" id="IPR006073">
    <property type="entry name" value="GTP-bd"/>
</dbReference>
<dbReference type="CDD" id="cd00882">
    <property type="entry name" value="Ras_like_GTPase"/>
    <property type="match status" value="1"/>
</dbReference>